<evidence type="ECO:0000259" key="2">
    <source>
        <dbReference type="PROSITE" id="PS50943"/>
    </source>
</evidence>
<dbReference type="InterPro" id="IPR010982">
    <property type="entry name" value="Lambda_DNA-bd_dom_sf"/>
</dbReference>
<accession>A0A0D1M0Y4</accession>
<reference evidence="4 6" key="2">
    <citation type="submission" date="2019-07" db="EMBL/GenBank/DDBJ databases">
        <title>Genome sequence of Weissella cibaria GK1.</title>
        <authorList>
            <person name="Choi H.-J."/>
        </authorList>
    </citation>
    <scope>NUCLEOTIDE SEQUENCE [LARGE SCALE GENOMIC DNA]</scope>
    <source>
        <strain evidence="4 6">GK1</strain>
    </source>
</reference>
<dbReference type="PROSITE" id="PS50943">
    <property type="entry name" value="HTH_CROC1"/>
    <property type="match status" value="1"/>
</dbReference>
<keyword evidence="1" id="KW-0238">DNA-binding</keyword>
<feature type="domain" description="HTH cro/C1-type" evidence="2">
    <location>
        <begin position="5"/>
        <end position="59"/>
    </location>
</feature>
<dbReference type="Proteomes" id="UP000032289">
    <property type="component" value="Unassembled WGS sequence"/>
</dbReference>
<dbReference type="InterPro" id="IPR001387">
    <property type="entry name" value="Cro/C1-type_HTH"/>
</dbReference>
<dbReference type="Proteomes" id="UP000320012">
    <property type="component" value="Unassembled WGS sequence"/>
</dbReference>
<dbReference type="Pfam" id="PF01381">
    <property type="entry name" value="HTH_3"/>
    <property type="match status" value="1"/>
</dbReference>
<dbReference type="OrthoDB" id="6386941at2"/>
<organism evidence="3 5">
    <name type="scientific">Weissella cibaria</name>
    <dbReference type="NCBI Taxonomy" id="137591"/>
    <lineage>
        <taxon>Bacteria</taxon>
        <taxon>Bacillati</taxon>
        <taxon>Bacillota</taxon>
        <taxon>Bacilli</taxon>
        <taxon>Lactobacillales</taxon>
        <taxon>Lactobacillaceae</taxon>
        <taxon>Weissella</taxon>
    </lineage>
</organism>
<gene>
    <name evidence="3" type="ORF">ab3b_00158</name>
    <name evidence="4" type="ORF">FO435_11690</name>
</gene>
<dbReference type="PATRIC" id="fig|137591.24.peg.160"/>
<dbReference type="GO" id="GO:0003677">
    <property type="term" value="F:DNA binding"/>
    <property type="evidence" value="ECO:0007669"/>
    <property type="project" value="UniProtKB-KW"/>
</dbReference>
<dbReference type="PANTHER" id="PTHR46558">
    <property type="entry name" value="TRACRIPTIONAL REGULATORY PROTEIN-RELATED-RELATED"/>
    <property type="match status" value="1"/>
</dbReference>
<name>A0A0D1M0Y4_9LACO</name>
<dbReference type="Gene3D" id="1.10.260.40">
    <property type="entry name" value="lambda repressor-like DNA-binding domains"/>
    <property type="match status" value="1"/>
</dbReference>
<dbReference type="RefSeq" id="WP_043940534.1">
    <property type="nucleotide sequence ID" value="NZ_CABJFA010000003.1"/>
</dbReference>
<evidence type="ECO:0000256" key="1">
    <source>
        <dbReference type="ARBA" id="ARBA00023125"/>
    </source>
</evidence>
<evidence type="ECO:0000313" key="4">
    <source>
        <dbReference type="EMBL" id="TVV28491.1"/>
    </source>
</evidence>
<sequence length="70" mass="7963">MNNSVRKYRTLKGLTQKELANAIGVTRQTIALIEKGTYNPTMKLAIAIATQLDTDLNSLFWRQDTDETNY</sequence>
<dbReference type="PANTHER" id="PTHR46558:SF5">
    <property type="entry name" value="TRANSCRIPTION REGULATOR"/>
    <property type="match status" value="1"/>
</dbReference>
<dbReference type="AlphaFoldDB" id="A0A0D1M0Y4"/>
<comment type="caution">
    <text evidence="3">The sequence shown here is derived from an EMBL/GenBank/DDBJ whole genome shotgun (WGS) entry which is preliminary data.</text>
</comment>
<dbReference type="SUPFAM" id="SSF47413">
    <property type="entry name" value="lambda repressor-like DNA-binding domains"/>
    <property type="match status" value="1"/>
</dbReference>
<protein>
    <submittedName>
        <fullName evidence="3">Anaerobic benzoate catabolism transcriptional regulator</fullName>
    </submittedName>
    <submittedName>
        <fullName evidence="4">Helix-turn-helix transcriptional regulator</fullName>
    </submittedName>
</protein>
<evidence type="ECO:0000313" key="5">
    <source>
        <dbReference type="Proteomes" id="UP000032289"/>
    </source>
</evidence>
<evidence type="ECO:0000313" key="3">
    <source>
        <dbReference type="EMBL" id="KIU25690.1"/>
    </source>
</evidence>
<reference evidence="3 5" key="1">
    <citation type="journal article" date="2015" name="Microbiology (Mosc.)">
        <title>Genomics of the Weissella cibaria species with an examination of its metabolic traits.</title>
        <authorList>
            <person name="Lynch K.M."/>
            <person name="Lucid A."/>
            <person name="Arendt E.K."/>
            <person name="Sleator R.D."/>
            <person name="Lucey B."/>
            <person name="Coffey A."/>
        </authorList>
    </citation>
    <scope>NUCLEOTIDE SEQUENCE [LARGE SCALE GENOMIC DNA]</scope>
    <source>
        <strain evidence="3 5">AB3b</strain>
    </source>
</reference>
<evidence type="ECO:0000313" key="6">
    <source>
        <dbReference type="Proteomes" id="UP000320012"/>
    </source>
</evidence>
<dbReference type="SMART" id="SM00530">
    <property type="entry name" value="HTH_XRE"/>
    <property type="match status" value="1"/>
</dbReference>
<proteinExistence type="predicted"/>
<dbReference type="EMBL" id="JWHT01000004">
    <property type="protein sequence ID" value="KIU25690.1"/>
    <property type="molecule type" value="Genomic_DNA"/>
</dbReference>
<dbReference type="EMBL" id="VNHC01000002">
    <property type="protein sequence ID" value="TVV28491.1"/>
    <property type="molecule type" value="Genomic_DNA"/>
</dbReference>
<dbReference type="CDD" id="cd00093">
    <property type="entry name" value="HTH_XRE"/>
    <property type="match status" value="1"/>
</dbReference>